<dbReference type="STRING" id="84724.SAMN04488564_11667"/>
<feature type="compositionally biased region" description="Polar residues" evidence="1">
    <location>
        <begin position="208"/>
        <end position="221"/>
    </location>
</feature>
<dbReference type="AlphaFoldDB" id="A0A1I6FGA5"/>
<feature type="compositionally biased region" description="Basic residues" evidence="1">
    <location>
        <begin position="614"/>
        <end position="623"/>
    </location>
</feature>
<organism evidence="2 3">
    <name type="scientific">Lentzea waywayandensis</name>
    <dbReference type="NCBI Taxonomy" id="84724"/>
    <lineage>
        <taxon>Bacteria</taxon>
        <taxon>Bacillati</taxon>
        <taxon>Actinomycetota</taxon>
        <taxon>Actinomycetes</taxon>
        <taxon>Pseudonocardiales</taxon>
        <taxon>Pseudonocardiaceae</taxon>
        <taxon>Lentzea</taxon>
    </lineage>
</organism>
<feature type="region of interest" description="Disordered" evidence="1">
    <location>
        <begin position="184"/>
        <end position="281"/>
    </location>
</feature>
<feature type="region of interest" description="Disordered" evidence="1">
    <location>
        <begin position="301"/>
        <end position="491"/>
    </location>
</feature>
<evidence type="ECO:0000313" key="3">
    <source>
        <dbReference type="Proteomes" id="UP000198583"/>
    </source>
</evidence>
<protein>
    <submittedName>
        <fullName evidence="2">Uncharacterized protein</fullName>
    </submittedName>
</protein>
<feature type="compositionally biased region" description="Polar residues" evidence="1">
    <location>
        <begin position="13"/>
        <end position="25"/>
    </location>
</feature>
<feature type="compositionally biased region" description="Polar residues" evidence="1">
    <location>
        <begin position="247"/>
        <end position="257"/>
    </location>
</feature>
<feature type="region of interest" description="Disordered" evidence="1">
    <location>
        <begin position="1"/>
        <end position="171"/>
    </location>
</feature>
<name>A0A1I6FGA5_9PSEU</name>
<feature type="compositionally biased region" description="Pro residues" evidence="1">
    <location>
        <begin position="225"/>
        <end position="244"/>
    </location>
</feature>
<gene>
    <name evidence="2" type="ORF">SAMN04488564_11667</name>
</gene>
<feature type="compositionally biased region" description="Low complexity" evidence="1">
    <location>
        <begin position="64"/>
        <end position="78"/>
    </location>
</feature>
<evidence type="ECO:0000313" key="2">
    <source>
        <dbReference type="EMBL" id="SFR28959.1"/>
    </source>
</evidence>
<keyword evidence="3" id="KW-1185">Reference proteome</keyword>
<proteinExistence type="predicted"/>
<evidence type="ECO:0000256" key="1">
    <source>
        <dbReference type="SAM" id="MobiDB-lite"/>
    </source>
</evidence>
<accession>A0A1I6FGA5</accession>
<feature type="compositionally biased region" description="Polar residues" evidence="1">
    <location>
        <begin position="356"/>
        <end position="377"/>
    </location>
</feature>
<feature type="region of interest" description="Disordered" evidence="1">
    <location>
        <begin position="571"/>
        <end position="623"/>
    </location>
</feature>
<feature type="compositionally biased region" description="Low complexity" evidence="1">
    <location>
        <begin position="393"/>
        <end position="414"/>
    </location>
</feature>
<dbReference type="Proteomes" id="UP000198583">
    <property type="component" value="Unassembled WGS sequence"/>
</dbReference>
<reference evidence="3" key="1">
    <citation type="submission" date="2016-10" db="EMBL/GenBank/DDBJ databases">
        <authorList>
            <person name="Varghese N."/>
            <person name="Submissions S."/>
        </authorList>
    </citation>
    <scope>NUCLEOTIDE SEQUENCE [LARGE SCALE GENOMIC DNA]</scope>
    <source>
        <strain evidence="3">DSM 44232</strain>
    </source>
</reference>
<sequence length="623" mass="69728">MRLVTGPHRQRKPTTQQAAAQSNRRAINPQAAPPPDQIAGGLGAAPPGKARNRKVAARKVTTLQGRGPQGRHPQGRRPQANHPQQPRLNQLPRIQNPSRIKPFLDRPQHANPNNPDLLLQPGKMIPPNSMVMRDRPKPGNSIRSRNLGPPPLRNRISKIPRHQHGEVQRGPSLISMRDMAHHHRIPKLSDQRPPHGVAQLRNPRPPSSGLQRLDTNPSVQQRIPLPRPVEPPMQPRSPHGPPEPNNLVPTQRTQSRSPGPALPPENHQAGLPNPTNPQVLLHQIGLGPGQRQRDLGLVHIGQPGDIRQRPGLGQRPHERDTGLPAVDDETLVSGRGRLGPNPNRNLGDNPEKPFTTKHQLLQVRTGSRSGSGPSNPLTHRRGHTNRLDHVLKSPIPGRRLPSRSSSSKPTNSGPLKRLRHMPEREPVLPQQPLSLRPGDPGLQHGNPRNRINGNKRPKPGQVQRNDSRLGPAQSLDPTDHGRATTKRHHGDVVLDTDPQHLKDFLRRSRLHNSVRHSQLPVPTTTQQVQVRQPTSTPKPIRRIQRDRADSLQRRKRVLGQLRRRHRNRHLRQRLPQPNALTEPSQRMRRQRHGFGGPSSPGHCYSVTHDVSTSHPRRPARRHP</sequence>
<feature type="compositionally biased region" description="Polar residues" evidence="1">
    <location>
        <begin position="81"/>
        <end position="98"/>
    </location>
</feature>
<dbReference type="EMBL" id="FOYL01000016">
    <property type="protein sequence ID" value="SFR28959.1"/>
    <property type="molecule type" value="Genomic_DNA"/>
</dbReference>
<feature type="compositionally biased region" description="Low complexity" evidence="1">
    <location>
        <begin position="518"/>
        <end position="537"/>
    </location>
</feature>
<feature type="region of interest" description="Disordered" evidence="1">
    <location>
        <begin position="511"/>
        <end position="539"/>
    </location>
</feature>